<protein>
    <submittedName>
        <fullName evidence="1">Uncharacterized protein</fullName>
    </submittedName>
</protein>
<gene>
    <name evidence="1" type="ORF">V6N11_066640</name>
</gene>
<organism evidence="1 2">
    <name type="scientific">Hibiscus sabdariffa</name>
    <name type="common">roselle</name>
    <dbReference type="NCBI Taxonomy" id="183260"/>
    <lineage>
        <taxon>Eukaryota</taxon>
        <taxon>Viridiplantae</taxon>
        <taxon>Streptophyta</taxon>
        <taxon>Embryophyta</taxon>
        <taxon>Tracheophyta</taxon>
        <taxon>Spermatophyta</taxon>
        <taxon>Magnoliopsida</taxon>
        <taxon>eudicotyledons</taxon>
        <taxon>Gunneridae</taxon>
        <taxon>Pentapetalae</taxon>
        <taxon>rosids</taxon>
        <taxon>malvids</taxon>
        <taxon>Malvales</taxon>
        <taxon>Malvaceae</taxon>
        <taxon>Malvoideae</taxon>
        <taxon>Hibiscus</taxon>
    </lineage>
</organism>
<dbReference type="Proteomes" id="UP001396334">
    <property type="component" value="Unassembled WGS sequence"/>
</dbReference>
<evidence type="ECO:0000313" key="2">
    <source>
        <dbReference type="Proteomes" id="UP001396334"/>
    </source>
</evidence>
<sequence>MRRVERKCSLLGIFAMNSLIVEASFYRGLPHLGEQSSCLPPDCRELCATALMTYASSFSEYGCTFSYRFDNVVIRSSKFYLRF</sequence>
<dbReference type="EMBL" id="JBBPBN010001188">
    <property type="protein sequence ID" value="KAK8479400.1"/>
    <property type="molecule type" value="Genomic_DNA"/>
</dbReference>
<comment type="caution">
    <text evidence="1">The sequence shown here is derived from an EMBL/GenBank/DDBJ whole genome shotgun (WGS) entry which is preliminary data.</text>
</comment>
<accession>A0ABR1ZGY0</accession>
<evidence type="ECO:0000313" key="1">
    <source>
        <dbReference type="EMBL" id="KAK8479400.1"/>
    </source>
</evidence>
<proteinExistence type="predicted"/>
<reference evidence="1 2" key="1">
    <citation type="journal article" date="2024" name="G3 (Bethesda)">
        <title>Genome assembly of Hibiscus sabdariffa L. provides insights into metabolisms of medicinal natural products.</title>
        <authorList>
            <person name="Kim T."/>
        </authorList>
    </citation>
    <scope>NUCLEOTIDE SEQUENCE [LARGE SCALE GENOMIC DNA]</scope>
    <source>
        <strain evidence="1">TK-2024</strain>
        <tissue evidence="1">Old leaves</tissue>
    </source>
</reference>
<name>A0ABR1ZGY0_9ROSI</name>
<keyword evidence="2" id="KW-1185">Reference proteome</keyword>